<accession>A0A1C9M3M0</accession>
<gene>
    <name evidence="2" type="primary">orf254</name>
</gene>
<keyword evidence="1" id="KW-0472">Membrane</keyword>
<protein>
    <submittedName>
        <fullName evidence="2">Uncharacterized protein</fullName>
    </submittedName>
</protein>
<reference evidence="2" key="1">
    <citation type="journal article" date="2017" name="Acta Microbiol. Sin.">
        <title>Reanalysis of the mitochondrial genome of the pneumocandin-producing fungus Glarea lozoyensis.</title>
        <authorList>
            <person name="Zhang Y.-J."/>
            <person name="Zhao Y.-X."/>
            <person name="Chen L."/>
            <person name="Liu X.-Z."/>
        </authorList>
    </citation>
    <scope>NUCLEOTIDE SEQUENCE</scope>
    <source>
        <strain evidence="2">ATCC 20868</strain>
    </source>
</reference>
<sequence length="254" mass="28178">MAIKQTIVALVCIILISLFKYIVYTGIISNIYFVIPFGLLGYISSYWGICNLNPSSLLDSKMPVGVEKGAYKGLNLKDRGSPVKIPLSCNMHMDINSLLNPVKEEGSANTVAGPSRDTAPVATGIRPLASRPTGTQPSVTQVNVRDVVYQWPWVTTDGSVRCSARGLIWINDSGEIKKGKKGFLNDAGIPNSIQPYGRSLASALEYKRQNPHTQLPIEDLNWVVWYVRQRRADLWVNGKAIITPDLIQVFWNHH</sequence>
<name>A0A1C9M3M0_GLALO</name>
<evidence type="ECO:0000313" key="2">
    <source>
        <dbReference type="EMBL" id="AOQ30907.1"/>
    </source>
</evidence>
<dbReference type="EMBL" id="KX450332">
    <property type="protein sequence ID" value="AOQ30907.1"/>
    <property type="molecule type" value="Genomic_DNA"/>
</dbReference>
<feature type="transmembrane region" description="Helical" evidence="1">
    <location>
        <begin position="6"/>
        <end position="24"/>
    </location>
</feature>
<geneLocation type="mitochondrion" evidence="2"/>
<keyword evidence="1" id="KW-0812">Transmembrane</keyword>
<dbReference type="GeneID" id="29289418"/>
<proteinExistence type="predicted"/>
<dbReference type="AlphaFoldDB" id="A0A1C9M3M0"/>
<dbReference type="RefSeq" id="YP_009306741.1">
    <property type="nucleotide sequence ID" value="NC_031375.1"/>
</dbReference>
<evidence type="ECO:0000256" key="1">
    <source>
        <dbReference type="SAM" id="Phobius"/>
    </source>
</evidence>
<keyword evidence="1" id="KW-1133">Transmembrane helix</keyword>
<organism evidence="2">
    <name type="scientific">Glarea lozoyensis</name>
    <dbReference type="NCBI Taxonomy" id="101852"/>
    <lineage>
        <taxon>Eukaryota</taxon>
        <taxon>Fungi</taxon>
        <taxon>Dikarya</taxon>
        <taxon>Ascomycota</taxon>
        <taxon>Pezizomycotina</taxon>
        <taxon>Leotiomycetes</taxon>
        <taxon>Helotiales</taxon>
        <taxon>Helotiaceae</taxon>
        <taxon>Glarea</taxon>
    </lineage>
</organism>
<keyword evidence="2" id="KW-0496">Mitochondrion</keyword>